<dbReference type="Proteomes" id="UP000593567">
    <property type="component" value="Unassembled WGS sequence"/>
</dbReference>
<gene>
    <name evidence="1" type="ORF">EB796_004762</name>
</gene>
<proteinExistence type="predicted"/>
<evidence type="ECO:0000313" key="2">
    <source>
        <dbReference type="Proteomes" id="UP000593567"/>
    </source>
</evidence>
<protein>
    <submittedName>
        <fullName evidence="1">Uncharacterized protein</fullName>
    </submittedName>
</protein>
<dbReference type="EMBL" id="VXIV02000646">
    <property type="protein sequence ID" value="KAF6036943.1"/>
    <property type="molecule type" value="Genomic_DNA"/>
</dbReference>
<accession>A0A7J7KFG2</accession>
<keyword evidence="2" id="KW-1185">Reference proteome</keyword>
<comment type="caution">
    <text evidence="1">The sequence shown here is derived from an EMBL/GenBank/DDBJ whole genome shotgun (WGS) entry which is preliminary data.</text>
</comment>
<evidence type="ECO:0000313" key="1">
    <source>
        <dbReference type="EMBL" id="KAF6036943.1"/>
    </source>
</evidence>
<organism evidence="1 2">
    <name type="scientific">Bugula neritina</name>
    <name type="common">Brown bryozoan</name>
    <name type="synonym">Sertularia neritina</name>
    <dbReference type="NCBI Taxonomy" id="10212"/>
    <lineage>
        <taxon>Eukaryota</taxon>
        <taxon>Metazoa</taxon>
        <taxon>Spiralia</taxon>
        <taxon>Lophotrochozoa</taxon>
        <taxon>Bryozoa</taxon>
        <taxon>Gymnolaemata</taxon>
        <taxon>Cheilostomatida</taxon>
        <taxon>Flustrina</taxon>
        <taxon>Buguloidea</taxon>
        <taxon>Bugulidae</taxon>
        <taxon>Bugula</taxon>
    </lineage>
</organism>
<reference evidence="1" key="1">
    <citation type="submission" date="2020-06" db="EMBL/GenBank/DDBJ databases">
        <title>Draft genome of Bugula neritina, a colonial animal packing powerful symbionts and potential medicines.</title>
        <authorList>
            <person name="Rayko M."/>
        </authorList>
    </citation>
    <scope>NUCLEOTIDE SEQUENCE [LARGE SCALE GENOMIC DNA]</scope>
    <source>
        <strain evidence="1">Kwan_BN1</strain>
    </source>
</reference>
<name>A0A7J7KFG2_BUGNE</name>
<sequence length="169" mass="18977">MLLKTNIRGSIILISRSKHRQLWERSNYSNNNNILDDRITAAIQQMFLVTLSASTPCHKQYYELETLAAQVISPLMTARGVYYDGKVTPLASGSQQYLNKSQSSGNLKRLEMSANSLTLPRKVAAKHTRQRSQPAMFLREIFSVGSSYTTESKLTSSSRGRTQSQSDIL</sequence>
<dbReference type="AlphaFoldDB" id="A0A7J7KFG2"/>